<sequence>VTDRAVAFEALFAGNGWSRSWRNGIYAFRHYHSTAHEVLGIAAGWAHVEFGGPQGVELDVQAGDAVLIPAGVSHYNLGASDDLLVIGSYLDGSESADLRRDTEADRAASLARISALP</sequence>
<dbReference type="AlphaFoldDB" id="A0A382GE05"/>
<organism evidence="1">
    <name type="scientific">marine metagenome</name>
    <dbReference type="NCBI Taxonomy" id="408172"/>
    <lineage>
        <taxon>unclassified sequences</taxon>
        <taxon>metagenomes</taxon>
        <taxon>ecological metagenomes</taxon>
    </lineage>
</organism>
<protein>
    <submittedName>
        <fullName evidence="1">Uncharacterized protein</fullName>
    </submittedName>
</protein>
<gene>
    <name evidence="1" type="ORF">METZ01_LOCUS225956</name>
</gene>
<dbReference type="Gene3D" id="2.60.120.10">
    <property type="entry name" value="Jelly Rolls"/>
    <property type="match status" value="1"/>
</dbReference>
<dbReference type="PANTHER" id="PTHR36448">
    <property type="entry name" value="BLR7373 PROTEIN"/>
    <property type="match status" value="1"/>
</dbReference>
<dbReference type="InterPro" id="IPR011051">
    <property type="entry name" value="RmlC_Cupin_sf"/>
</dbReference>
<proteinExistence type="predicted"/>
<dbReference type="EMBL" id="UINC01054874">
    <property type="protein sequence ID" value="SVB73102.1"/>
    <property type="molecule type" value="Genomic_DNA"/>
</dbReference>
<dbReference type="InterPro" id="IPR014710">
    <property type="entry name" value="RmlC-like_jellyroll"/>
</dbReference>
<name>A0A382GE05_9ZZZZ</name>
<evidence type="ECO:0000313" key="1">
    <source>
        <dbReference type="EMBL" id="SVB73102.1"/>
    </source>
</evidence>
<dbReference type="CDD" id="cd02219">
    <property type="entry name" value="cupin_YjlB-like"/>
    <property type="match status" value="1"/>
</dbReference>
<dbReference type="PANTHER" id="PTHR36448:SF2">
    <property type="entry name" value="CUPIN TYPE-1 DOMAIN-CONTAINING PROTEIN"/>
    <property type="match status" value="1"/>
</dbReference>
<accession>A0A382GE05</accession>
<feature type="non-terminal residue" evidence="1">
    <location>
        <position position="117"/>
    </location>
</feature>
<reference evidence="1" key="1">
    <citation type="submission" date="2018-05" db="EMBL/GenBank/DDBJ databases">
        <authorList>
            <person name="Lanie J.A."/>
            <person name="Ng W.-L."/>
            <person name="Kazmierczak K.M."/>
            <person name="Andrzejewski T.M."/>
            <person name="Davidsen T.M."/>
            <person name="Wayne K.J."/>
            <person name="Tettelin H."/>
            <person name="Glass J.I."/>
            <person name="Rusch D."/>
            <person name="Podicherti R."/>
            <person name="Tsui H.-C.T."/>
            <person name="Winkler M.E."/>
        </authorList>
    </citation>
    <scope>NUCLEOTIDE SEQUENCE</scope>
</reference>
<dbReference type="InterPro" id="IPR047121">
    <property type="entry name" value="YjiB-like"/>
</dbReference>
<dbReference type="SUPFAM" id="SSF51182">
    <property type="entry name" value="RmlC-like cupins"/>
    <property type="match status" value="1"/>
</dbReference>
<feature type="non-terminal residue" evidence="1">
    <location>
        <position position="1"/>
    </location>
</feature>